<name>A0A0R1SEU8_9LACO</name>
<sequence length="63" mass="7190">MNTPFTKTLLLFCGEMFEMLLITGGLIMLGTKSVSINSLIFLLLMLVILTCQFIHAQRKRQKQ</sequence>
<reference evidence="2 3" key="1">
    <citation type="journal article" date="2015" name="Genome Announc.">
        <title>Expanding the biotechnology potential of lactobacilli through comparative genomics of 213 strains and associated genera.</title>
        <authorList>
            <person name="Sun Z."/>
            <person name="Harris H.M."/>
            <person name="McCann A."/>
            <person name="Guo C."/>
            <person name="Argimon S."/>
            <person name="Zhang W."/>
            <person name="Yang X."/>
            <person name="Jeffery I.B."/>
            <person name="Cooney J.C."/>
            <person name="Kagawa T.F."/>
            <person name="Liu W."/>
            <person name="Song Y."/>
            <person name="Salvetti E."/>
            <person name="Wrobel A."/>
            <person name="Rasinkangas P."/>
            <person name="Parkhill J."/>
            <person name="Rea M.C."/>
            <person name="O'Sullivan O."/>
            <person name="Ritari J."/>
            <person name="Douillard F.P."/>
            <person name="Paul Ross R."/>
            <person name="Yang R."/>
            <person name="Briner A.E."/>
            <person name="Felis G.E."/>
            <person name="de Vos W.M."/>
            <person name="Barrangou R."/>
            <person name="Klaenhammer T.R."/>
            <person name="Caufield P.W."/>
            <person name="Cui Y."/>
            <person name="Zhang H."/>
            <person name="O'Toole P.W."/>
        </authorList>
    </citation>
    <scope>NUCLEOTIDE SEQUENCE [LARGE SCALE GENOMIC DNA]</scope>
    <source>
        <strain evidence="2 3">DSM 14421</strain>
    </source>
</reference>
<protein>
    <submittedName>
        <fullName evidence="2">Uncharacterized protein</fullName>
    </submittedName>
</protein>
<dbReference type="AlphaFoldDB" id="A0A0R1SEU8"/>
<dbReference type="Proteomes" id="UP000052013">
    <property type="component" value="Unassembled WGS sequence"/>
</dbReference>
<feature type="transmembrane region" description="Helical" evidence="1">
    <location>
        <begin position="9"/>
        <end position="29"/>
    </location>
</feature>
<dbReference type="EMBL" id="AZEY01000090">
    <property type="protein sequence ID" value="KRL64435.1"/>
    <property type="molecule type" value="Genomic_DNA"/>
</dbReference>
<feature type="transmembrane region" description="Helical" evidence="1">
    <location>
        <begin position="35"/>
        <end position="54"/>
    </location>
</feature>
<keyword evidence="1" id="KW-0812">Transmembrane</keyword>
<proteinExistence type="predicted"/>
<comment type="caution">
    <text evidence="2">The sequence shown here is derived from an EMBL/GenBank/DDBJ whole genome shotgun (WGS) entry which is preliminary data.</text>
</comment>
<organism evidence="2 3">
    <name type="scientific">Lentilactobacillus diolivorans DSM 14421</name>
    <dbReference type="NCBI Taxonomy" id="1423739"/>
    <lineage>
        <taxon>Bacteria</taxon>
        <taxon>Bacillati</taxon>
        <taxon>Bacillota</taxon>
        <taxon>Bacilli</taxon>
        <taxon>Lactobacillales</taxon>
        <taxon>Lactobacillaceae</taxon>
        <taxon>Lentilactobacillus</taxon>
    </lineage>
</organism>
<accession>A0A0R1SEU8</accession>
<evidence type="ECO:0000313" key="2">
    <source>
        <dbReference type="EMBL" id="KRL64435.1"/>
    </source>
</evidence>
<evidence type="ECO:0000313" key="3">
    <source>
        <dbReference type="Proteomes" id="UP000052013"/>
    </source>
</evidence>
<keyword evidence="1" id="KW-1133">Transmembrane helix</keyword>
<dbReference type="PATRIC" id="fig|1423739.3.peg.994"/>
<evidence type="ECO:0000256" key="1">
    <source>
        <dbReference type="SAM" id="Phobius"/>
    </source>
</evidence>
<gene>
    <name evidence="2" type="ORF">FC85_GL000945</name>
</gene>
<keyword evidence="1" id="KW-0472">Membrane</keyword>